<dbReference type="InterPro" id="IPR011701">
    <property type="entry name" value="MFS"/>
</dbReference>
<feature type="transmembrane region" description="Helical" evidence="5">
    <location>
        <begin position="223"/>
        <end position="243"/>
    </location>
</feature>
<dbReference type="SUPFAM" id="SSF103473">
    <property type="entry name" value="MFS general substrate transporter"/>
    <property type="match status" value="1"/>
</dbReference>
<feature type="transmembrane region" description="Helical" evidence="5">
    <location>
        <begin position="375"/>
        <end position="401"/>
    </location>
</feature>
<dbReference type="InterPro" id="IPR036259">
    <property type="entry name" value="MFS_trans_sf"/>
</dbReference>
<sequence>MEMEETTPLLLGDEAQRRQRAPIPGSFLQARSVRSICLVIALFSFLLSVSGAVSDVPTTRLIEDHICRSYYNEQSSPPADIDEAMCKVDEVQSRMVFLNGWISMIQGTLELLVAFPYGIYADRNGRKTVLRLSLLGVILQSVYGWGVLAMGQAVSINLLLASPLLVLAGGGGTVLVSTMYSIISDVADEASRVNAFLSLLVGGTMGDLVGLLLASRLMLSSPWLPIGLSLVVIALAAGTMVFIPETLPPRKRSPDSDMYDDGSPLAAVGSHARELRDQLATAARMLRQPSLCLVLFAFLCPVPVGMATSTLFVQYVSKRFGWSMASVGYLLSVKTVVNILVIAVAIPGLSRLLMSGALVRSLSVRDKDKILAQASAFALVIGFALLAAGSSIGVVVAGLIVKTLGGGLSSLCRSLATAHTTPDNTAKLQTVIGIITTVGMLVAAPTLAFLFSLGMRLGGVMIGLPYAAMTFYLAVTAFALCFVRTAAPEDADALPEAYSLQEVVMCDSASIRSFQSHNSMSSGILLRRSRASSHSA</sequence>
<evidence type="ECO:0000256" key="3">
    <source>
        <dbReference type="ARBA" id="ARBA00022989"/>
    </source>
</evidence>
<protein>
    <submittedName>
        <fullName evidence="6">Major facilitator superfamily domain, general substrate transporter</fullName>
    </submittedName>
</protein>
<feature type="transmembrane region" description="Helical" evidence="5">
    <location>
        <begin position="132"/>
        <end position="154"/>
    </location>
</feature>
<dbReference type="Gene3D" id="1.20.1250.20">
    <property type="entry name" value="MFS general substrate transporter like domains"/>
    <property type="match status" value="1"/>
</dbReference>
<feature type="transmembrane region" description="Helical" evidence="5">
    <location>
        <begin position="36"/>
        <end position="53"/>
    </location>
</feature>
<feature type="transmembrane region" description="Helical" evidence="5">
    <location>
        <begin position="160"/>
        <end position="183"/>
    </location>
</feature>
<keyword evidence="2 5" id="KW-0812">Transmembrane</keyword>
<dbReference type="PANTHER" id="PTHR23507:SF1">
    <property type="entry name" value="FI18259P1-RELATED"/>
    <property type="match status" value="1"/>
</dbReference>
<feature type="transmembrane region" description="Helical" evidence="5">
    <location>
        <begin position="336"/>
        <end position="354"/>
    </location>
</feature>
<dbReference type="PANTHER" id="PTHR23507">
    <property type="entry name" value="ZGC:174356"/>
    <property type="match status" value="1"/>
</dbReference>
<feature type="transmembrane region" description="Helical" evidence="5">
    <location>
        <begin position="101"/>
        <end position="120"/>
    </location>
</feature>
<feature type="transmembrane region" description="Helical" evidence="5">
    <location>
        <begin position="291"/>
        <end position="316"/>
    </location>
</feature>
<dbReference type="OrthoDB" id="5149718at2759"/>
<dbReference type="GO" id="GO:0022857">
    <property type="term" value="F:transmembrane transporter activity"/>
    <property type="evidence" value="ECO:0007669"/>
    <property type="project" value="InterPro"/>
</dbReference>
<dbReference type="GO" id="GO:0016020">
    <property type="term" value="C:membrane"/>
    <property type="evidence" value="ECO:0007669"/>
    <property type="project" value="UniProtKB-SubCell"/>
</dbReference>
<evidence type="ECO:0000313" key="7">
    <source>
        <dbReference type="Proteomes" id="UP000076881"/>
    </source>
</evidence>
<dbReference type="EMBL" id="AZHF01000004">
    <property type="protein sequence ID" value="OAA76598.1"/>
    <property type="molecule type" value="Genomic_DNA"/>
</dbReference>
<evidence type="ECO:0000256" key="5">
    <source>
        <dbReference type="SAM" id="Phobius"/>
    </source>
</evidence>
<keyword evidence="7" id="KW-1185">Reference proteome</keyword>
<dbReference type="Proteomes" id="UP000076881">
    <property type="component" value="Unassembled WGS sequence"/>
</dbReference>
<name>A0A162KL84_CORDF</name>
<feature type="transmembrane region" description="Helical" evidence="5">
    <location>
        <begin position="195"/>
        <end position="217"/>
    </location>
</feature>
<organism evidence="6 7">
    <name type="scientific">Akanthomyces lecanii RCEF 1005</name>
    <dbReference type="NCBI Taxonomy" id="1081108"/>
    <lineage>
        <taxon>Eukaryota</taxon>
        <taxon>Fungi</taxon>
        <taxon>Dikarya</taxon>
        <taxon>Ascomycota</taxon>
        <taxon>Pezizomycotina</taxon>
        <taxon>Sordariomycetes</taxon>
        <taxon>Hypocreomycetidae</taxon>
        <taxon>Hypocreales</taxon>
        <taxon>Cordycipitaceae</taxon>
        <taxon>Akanthomyces</taxon>
        <taxon>Cordyceps confragosa</taxon>
    </lineage>
</organism>
<evidence type="ECO:0000256" key="4">
    <source>
        <dbReference type="ARBA" id="ARBA00023136"/>
    </source>
</evidence>
<keyword evidence="4 5" id="KW-0472">Membrane</keyword>
<comment type="subcellular location">
    <subcellularLocation>
        <location evidence="1">Membrane</location>
        <topology evidence="1">Multi-pass membrane protein</topology>
    </subcellularLocation>
</comment>
<evidence type="ECO:0000313" key="6">
    <source>
        <dbReference type="EMBL" id="OAA76598.1"/>
    </source>
</evidence>
<accession>A0A162KL84</accession>
<keyword evidence="3 5" id="KW-1133">Transmembrane helix</keyword>
<feature type="transmembrane region" description="Helical" evidence="5">
    <location>
        <begin position="466"/>
        <end position="487"/>
    </location>
</feature>
<dbReference type="AlphaFoldDB" id="A0A162KL84"/>
<evidence type="ECO:0000256" key="2">
    <source>
        <dbReference type="ARBA" id="ARBA00022692"/>
    </source>
</evidence>
<feature type="transmembrane region" description="Helical" evidence="5">
    <location>
        <begin position="431"/>
        <end position="454"/>
    </location>
</feature>
<dbReference type="Pfam" id="PF07690">
    <property type="entry name" value="MFS_1"/>
    <property type="match status" value="1"/>
</dbReference>
<gene>
    <name evidence="6" type="ORF">LEL_06282</name>
</gene>
<evidence type="ECO:0000256" key="1">
    <source>
        <dbReference type="ARBA" id="ARBA00004141"/>
    </source>
</evidence>
<comment type="caution">
    <text evidence="6">The sequence shown here is derived from an EMBL/GenBank/DDBJ whole genome shotgun (WGS) entry which is preliminary data.</text>
</comment>
<reference evidence="6 7" key="1">
    <citation type="journal article" date="2016" name="Genome Biol. Evol.">
        <title>Divergent and convergent evolution of fungal pathogenicity.</title>
        <authorList>
            <person name="Shang Y."/>
            <person name="Xiao G."/>
            <person name="Zheng P."/>
            <person name="Cen K."/>
            <person name="Zhan S."/>
            <person name="Wang C."/>
        </authorList>
    </citation>
    <scope>NUCLEOTIDE SEQUENCE [LARGE SCALE GENOMIC DNA]</scope>
    <source>
        <strain evidence="6 7">RCEF 1005</strain>
    </source>
</reference>
<proteinExistence type="predicted"/>